<accession>A0ABZ2LBJ0</accession>
<feature type="transmembrane region" description="Helical" evidence="4">
    <location>
        <begin position="395"/>
        <end position="414"/>
    </location>
</feature>
<protein>
    <submittedName>
        <fullName evidence="6">MFS transporter</fullName>
    </submittedName>
</protein>
<feature type="transmembrane region" description="Helical" evidence="4">
    <location>
        <begin position="143"/>
        <end position="166"/>
    </location>
</feature>
<dbReference type="CDD" id="cd17355">
    <property type="entry name" value="MFS_YcxA_like"/>
    <property type="match status" value="1"/>
</dbReference>
<feature type="transmembrane region" description="Helical" evidence="4">
    <location>
        <begin position="172"/>
        <end position="192"/>
    </location>
</feature>
<dbReference type="Pfam" id="PF07690">
    <property type="entry name" value="MFS_1"/>
    <property type="match status" value="1"/>
</dbReference>
<keyword evidence="2 4" id="KW-1133">Transmembrane helix</keyword>
<sequence>MSSLPSRSPRIHYAWVVAAVIFVVLLCAAGVRATPSVLIVPLEREFGWSRALVSSAVSVNLVLYGLVGPFAAAIMQSFGIRRTTLISLAIIAAGVLLTTQMHAPWQLVTFWGVLVGLGTGTTAMVLGATVVHRWFVARRGLVMGMLTASTATGQLIFLPLLAILVARHGWRTVSLVVAGAIASVIPLVALLVRDRPADVGARPYGAAPDAEEHVAANVNPLANAIGALRRASKHRDFWLLAGSFFICGATTNGLVGTHLVPACMDHGIPEVRAAGLLAIMAVFDLVGTTMSGWLTDRFDSRWLLFWYYGLRGLALLYLPAAFEMSLFGLPLFAVFYGLDWIATVPPTVRLTTQTVGAADGPIVFGWVVAAHQIGAGVGALGAGVVRTTLSTYTPAWVVAGAICLAASALVLRIGRGQRLATA</sequence>
<evidence type="ECO:0000256" key="4">
    <source>
        <dbReference type="SAM" id="Phobius"/>
    </source>
</evidence>
<dbReference type="PANTHER" id="PTHR11360:SF290">
    <property type="entry name" value="MONOCARBOXYLATE MFS PERMEASE"/>
    <property type="match status" value="1"/>
</dbReference>
<evidence type="ECO:0000256" key="1">
    <source>
        <dbReference type="ARBA" id="ARBA00022692"/>
    </source>
</evidence>
<keyword evidence="1 4" id="KW-0812">Transmembrane</keyword>
<dbReference type="InterPro" id="IPR036259">
    <property type="entry name" value="MFS_trans_sf"/>
</dbReference>
<keyword evidence="7" id="KW-1185">Reference proteome</keyword>
<evidence type="ECO:0000313" key="7">
    <source>
        <dbReference type="Proteomes" id="UP001374803"/>
    </source>
</evidence>
<evidence type="ECO:0000256" key="3">
    <source>
        <dbReference type="ARBA" id="ARBA00023136"/>
    </source>
</evidence>
<feature type="domain" description="Major facilitator superfamily (MFS) profile" evidence="5">
    <location>
        <begin position="16"/>
        <end position="418"/>
    </location>
</feature>
<dbReference type="SUPFAM" id="SSF103473">
    <property type="entry name" value="MFS general substrate transporter"/>
    <property type="match status" value="1"/>
</dbReference>
<dbReference type="PROSITE" id="PS50850">
    <property type="entry name" value="MFS"/>
    <property type="match status" value="1"/>
</dbReference>
<organism evidence="6 7">
    <name type="scientific">Pendulispora rubella</name>
    <dbReference type="NCBI Taxonomy" id="2741070"/>
    <lineage>
        <taxon>Bacteria</taxon>
        <taxon>Pseudomonadati</taxon>
        <taxon>Myxococcota</taxon>
        <taxon>Myxococcia</taxon>
        <taxon>Myxococcales</taxon>
        <taxon>Sorangiineae</taxon>
        <taxon>Pendulisporaceae</taxon>
        <taxon>Pendulispora</taxon>
    </lineage>
</organism>
<feature type="transmembrane region" description="Helical" evidence="4">
    <location>
        <begin position="12"/>
        <end position="31"/>
    </location>
</feature>
<proteinExistence type="predicted"/>
<reference evidence="6" key="1">
    <citation type="submission" date="2021-12" db="EMBL/GenBank/DDBJ databases">
        <title>Discovery of the Pendulisporaceae a myxobacterial family with distinct sporulation behavior and unique specialized metabolism.</title>
        <authorList>
            <person name="Garcia R."/>
            <person name="Popoff A."/>
            <person name="Bader C.D."/>
            <person name="Loehr J."/>
            <person name="Walesch S."/>
            <person name="Walt C."/>
            <person name="Boldt J."/>
            <person name="Bunk B."/>
            <person name="Haeckl F.J.F.P.J."/>
            <person name="Gunesch A.P."/>
            <person name="Birkelbach J."/>
            <person name="Nuebel U."/>
            <person name="Pietschmann T."/>
            <person name="Bach T."/>
            <person name="Mueller R."/>
        </authorList>
    </citation>
    <scope>NUCLEOTIDE SEQUENCE</scope>
    <source>
        <strain evidence="6">MSr11367</strain>
    </source>
</reference>
<feature type="transmembrane region" description="Helical" evidence="4">
    <location>
        <begin position="273"/>
        <end position="294"/>
    </location>
</feature>
<dbReference type="EMBL" id="CP089983">
    <property type="protein sequence ID" value="WXB08286.1"/>
    <property type="molecule type" value="Genomic_DNA"/>
</dbReference>
<dbReference type="InterPro" id="IPR050327">
    <property type="entry name" value="Proton-linked_MCT"/>
</dbReference>
<evidence type="ECO:0000256" key="2">
    <source>
        <dbReference type="ARBA" id="ARBA00022989"/>
    </source>
</evidence>
<feature type="transmembrane region" description="Helical" evidence="4">
    <location>
        <begin position="237"/>
        <end position="261"/>
    </location>
</feature>
<dbReference type="Gene3D" id="1.20.1250.20">
    <property type="entry name" value="MFS general substrate transporter like domains"/>
    <property type="match status" value="2"/>
</dbReference>
<evidence type="ECO:0000259" key="5">
    <source>
        <dbReference type="PROSITE" id="PS50850"/>
    </source>
</evidence>
<feature type="transmembrane region" description="Helical" evidence="4">
    <location>
        <begin position="315"/>
        <end position="338"/>
    </location>
</feature>
<dbReference type="InterPro" id="IPR011701">
    <property type="entry name" value="MFS"/>
</dbReference>
<dbReference type="RefSeq" id="WP_394837961.1">
    <property type="nucleotide sequence ID" value="NZ_CP089929.1"/>
</dbReference>
<feature type="transmembrane region" description="Helical" evidence="4">
    <location>
        <begin position="51"/>
        <end position="73"/>
    </location>
</feature>
<dbReference type="InterPro" id="IPR020846">
    <property type="entry name" value="MFS_dom"/>
</dbReference>
<dbReference type="Proteomes" id="UP001374803">
    <property type="component" value="Chromosome"/>
</dbReference>
<name>A0ABZ2LBJ0_9BACT</name>
<feature type="transmembrane region" description="Helical" evidence="4">
    <location>
        <begin position="109"/>
        <end position="131"/>
    </location>
</feature>
<dbReference type="PANTHER" id="PTHR11360">
    <property type="entry name" value="MONOCARBOXYLATE TRANSPORTER"/>
    <property type="match status" value="1"/>
</dbReference>
<keyword evidence="3 4" id="KW-0472">Membrane</keyword>
<evidence type="ECO:0000313" key="6">
    <source>
        <dbReference type="EMBL" id="WXB08286.1"/>
    </source>
</evidence>
<feature type="transmembrane region" description="Helical" evidence="4">
    <location>
        <begin position="85"/>
        <end position="103"/>
    </location>
</feature>
<gene>
    <name evidence="6" type="ORF">LVJ94_13700</name>
</gene>